<keyword evidence="4" id="KW-1185">Reference proteome</keyword>
<dbReference type="Pfam" id="PF00534">
    <property type="entry name" value="Glycos_transf_1"/>
    <property type="match status" value="1"/>
</dbReference>
<feature type="domain" description="Glycosyl transferase family 1" evidence="1">
    <location>
        <begin position="226"/>
        <end position="390"/>
    </location>
</feature>
<organism evidence="3 4">
    <name type="scientific">Dictyobacter halimunensis</name>
    <dbReference type="NCBI Taxonomy" id="3026934"/>
    <lineage>
        <taxon>Bacteria</taxon>
        <taxon>Bacillati</taxon>
        <taxon>Chloroflexota</taxon>
        <taxon>Ktedonobacteria</taxon>
        <taxon>Ktedonobacterales</taxon>
        <taxon>Dictyobacteraceae</taxon>
        <taxon>Dictyobacter</taxon>
    </lineage>
</organism>
<dbReference type="InterPro" id="IPR001296">
    <property type="entry name" value="Glyco_trans_1"/>
</dbReference>
<feature type="domain" description="Glycosyltransferase subfamily 4-like N-terminal" evidence="2">
    <location>
        <begin position="47"/>
        <end position="198"/>
    </location>
</feature>
<dbReference type="InterPro" id="IPR028098">
    <property type="entry name" value="Glyco_trans_4-like_N"/>
</dbReference>
<sequence>MLLSSCKTGTFWSGITVSAIQMKGKTVKILMIAPQPFMEERGAPFAIYHHIKALLCMGHTVDLITYHIGKPVNLPGLRIFRTPAIPGIHQVKVGPSMAKFPLDLLVFLLALVQMCSARYDCIHTHEEAGAMGVLLSSIFGCKHLYYMHSDLSQQIVSSEFTHNPFLIRCVATIQRLIVRKAHGVIAICPDIASTAHRMTETTPIYMIENSAVDENLPTPAPEAIQRIRQELELGTGPVLLYTGTLESYQGIDLLIHSIPAVHKRFPDASYVLVGGQSAQIEQFYDRARELGIHDAIRFVGQRPLDEMPTYMALADILLSPRCKGTNTPLKLYTYLHSGKPILATEIYSQTQVLSSETALLVPPTAEGLAQGAIELLSDPHQARMLGEKGRLFAQEHYSWQVFLKKSTRIQEAFASDLVDTTDRAA</sequence>
<gene>
    <name evidence="3" type="ORF">KDH_32510</name>
</gene>
<proteinExistence type="predicted"/>
<name>A0ABQ6FVE4_9CHLR</name>
<comment type="caution">
    <text evidence="3">The sequence shown here is derived from an EMBL/GenBank/DDBJ whole genome shotgun (WGS) entry which is preliminary data.</text>
</comment>
<dbReference type="CDD" id="cd03801">
    <property type="entry name" value="GT4_PimA-like"/>
    <property type="match status" value="1"/>
</dbReference>
<keyword evidence="3" id="KW-0378">Hydrolase</keyword>
<evidence type="ECO:0000259" key="1">
    <source>
        <dbReference type="Pfam" id="PF00534"/>
    </source>
</evidence>
<dbReference type="EMBL" id="BSRI01000002">
    <property type="protein sequence ID" value="GLV56410.1"/>
    <property type="molecule type" value="Genomic_DNA"/>
</dbReference>
<protein>
    <submittedName>
        <fullName evidence="3">Glycoside hydrolase</fullName>
    </submittedName>
</protein>
<accession>A0ABQ6FVE4</accession>
<dbReference type="SUPFAM" id="SSF53756">
    <property type="entry name" value="UDP-Glycosyltransferase/glycogen phosphorylase"/>
    <property type="match status" value="1"/>
</dbReference>
<dbReference type="Pfam" id="PF13579">
    <property type="entry name" value="Glyco_trans_4_4"/>
    <property type="match status" value="1"/>
</dbReference>
<dbReference type="PANTHER" id="PTHR12526">
    <property type="entry name" value="GLYCOSYLTRANSFERASE"/>
    <property type="match status" value="1"/>
</dbReference>
<dbReference type="Proteomes" id="UP001344906">
    <property type="component" value="Unassembled WGS sequence"/>
</dbReference>
<evidence type="ECO:0000313" key="4">
    <source>
        <dbReference type="Proteomes" id="UP001344906"/>
    </source>
</evidence>
<dbReference type="Gene3D" id="3.40.50.2000">
    <property type="entry name" value="Glycogen Phosphorylase B"/>
    <property type="match status" value="2"/>
</dbReference>
<dbReference type="PANTHER" id="PTHR12526:SF622">
    <property type="entry name" value="GLYCOSYLTRANSFERASE (GROUP I)"/>
    <property type="match status" value="1"/>
</dbReference>
<reference evidence="3 4" key="1">
    <citation type="submission" date="2023-02" db="EMBL/GenBank/DDBJ databases">
        <title>Dictyobacter halimunensis sp. nov., a new member of the class Ktedonobacteria from forest soil in a geothermal area.</title>
        <authorList>
            <person name="Rachmania M.K."/>
            <person name="Ningsih F."/>
            <person name="Sakai Y."/>
            <person name="Yabe S."/>
            <person name="Yokota A."/>
            <person name="Sjamsuridzal W."/>
        </authorList>
    </citation>
    <scope>NUCLEOTIDE SEQUENCE [LARGE SCALE GENOMIC DNA]</scope>
    <source>
        <strain evidence="3 4">S3.2.2.5</strain>
    </source>
</reference>
<dbReference type="GO" id="GO:0016787">
    <property type="term" value="F:hydrolase activity"/>
    <property type="evidence" value="ECO:0007669"/>
    <property type="project" value="UniProtKB-KW"/>
</dbReference>
<evidence type="ECO:0000259" key="2">
    <source>
        <dbReference type="Pfam" id="PF13579"/>
    </source>
</evidence>
<evidence type="ECO:0000313" key="3">
    <source>
        <dbReference type="EMBL" id="GLV56410.1"/>
    </source>
</evidence>